<evidence type="ECO:0008006" key="3">
    <source>
        <dbReference type="Google" id="ProtNLM"/>
    </source>
</evidence>
<accession>A0ABT6L0E6</accession>
<sequence>MVAVLALCVGGLAAVGMQIRCVDAAREAARLAARGEADSAVAVARRIAPDGAVIDVRRDGALVLARVSTTTVLPGITLFADAAAAAEPGVR</sequence>
<organism evidence="1 2">
    <name type="scientific">Mycolicibacterium frederiksbergense</name>
    <dbReference type="NCBI Taxonomy" id="117567"/>
    <lineage>
        <taxon>Bacteria</taxon>
        <taxon>Bacillati</taxon>
        <taxon>Actinomycetota</taxon>
        <taxon>Actinomycetes</taxon>
        <taxon>Mycobacteriales</taxon>
        <taxon>Mycobacteriaceae</taxon>
        <taxon>Mycolicibacterium</taxon>
    </lineage>
</organism>
<comment type="caution">
    <text evidence="1">The sequence shown here is derived from an EMBL/GenBank/DDBJ whole genome shotgun (WGS) entry which is preliminary data.</text>
</comment>
<protein>
    <recommendedName>
        <fullName evidence="3">Pilus biosynthesis protein TadE</fullName>
    </recommendedName>
</protein>
<dbReference type="EMBL" id="JARXVE010000004">
    <property type="protein sequence ID" value="MDH6196425.1"/>
    <property type="molecule type" value="Genomic_DNA"/>
</dbReference>
<dbReference type="Proteomes" id="UP001160130">
    <property type="component" value="Unassembled WGS sequence"/>
</dbReference>
<evidence type="ECO:0000313" key="2">
    <source>
        <dbReference type="Proteomes" id="UP001160130"/>
    </source>
</evidence>
<evidence type="ECO:0000313" key="1">
    <source>
        <dbReference type="EMBL" id="MDH6196425.1"/>
    </source>
</evidence>
<name>A0ABT6L0E6_9MYCO</name>
<dbReference type="NCBIfam" id="NF041390">
    <property type="entry name" value="TadE_Rv3655c"/>
    <property type="match status" value="1"/>
</dbReference>
<dbReference type="InterPro" id="IPR049790">
    <property type="entry name" value="Rv3655c/TadE"/>
</dbReference>
<gene>
    <name evidence="1" type="ORF">M2272_003068</name>
</gene>
<keyword evidence="2" id="KW-1185">Reference proteome</keyword>
<proteinExistence type="predicted"/>
<reference evidence="1 2" key="1">
    <citation type="submission" date="2023-04" db="EMBL/GenBank/DDBJ databases">
        <title>Forest soil microbial communities from Buena Vista Peninsula, Colon Province, Panama.</title>
        <authorList>
            <person name="Bouskill N."/>
        </authorList>
    </citation>
    <scope>NUCLEOTIDE SEQUENCE [LARGE SCALE GENOMIC DNA]</scope>
    <source>
        <strain evidence="1 2">AC80</strain>
    </source>
</reference>